<proteinExistence type="inferred from homology"/>
<dbReference type="InterPro" id="IPR002877">
    <property type="entry name" value="RNA_MeTrfase_FtsJ_dom"/>
</dbReference>
<dbReference type="KEGG" id="vde:111243802"/>
<evidence type="ECO:0000313" key="9">
    <source>
        <dbReference type="Proteomes" id="UP000594260"/>
    </source>
</evidence>
<evidence type="ECO:0000256" key="3">
    <source>
        <dbReference type="ARBA" id="ARBA00022603"/>
    </source>
</evidence>
<sequence length="303" mass="34278">MILKKQLTKVLLGRQRVYFLHHLAPFVQPRVYPIRDLHCSPMLCVVPKNLKGKGKPAQDWLTRQLNDPYVKKSRYENYRARSAYKLIEIDAKYSILKPGMSIVDCGAAPGSWTQVAVQRVNADGKMEGCKRFLQGTVIALDIIPFEPVQHAICLPEMNIFSEECTEKLASIMMARSGSNDFNKSSFVDVVLSDMCPSASGHKEIDHDNVIKLCYAALKFTVLHLVTGGTFLCKIWRGRRETDLCQDLKNLFENVRYVKPPASRDDSAEIYLLAQNFRGIENKYESPFNKQTRSSGSVGTKIVL</sequence>
<protein>
    <recommendedName>
        <fullName evidence="6">rRNA methyltransferase 2, mitochondrial</fullName>
    </recommendedName>
</protein>
<dbReference type="Gene3D" id="3.40.50.150">
    <property type="entry name" value="Vaccinia Virus protein VP39"/>
    <property type="match status" value="1"/>
</dbReference>
<dbReference type="AlphaFoldDB" id="A0A7M7JFK6"/>
<name>A0A7M7JFK6_VARDE</name>
<evidence type="ECO:0000259" key="7">
    <source>
        <dbReference type="Pfam" id="PF01728"/>
    </source>
</evidence>
<dbReference type="HAMAP" id="MF_01547">
    <property type="entry name" value="RNA_methyltr_E"/>
    <property type="match status" value="1"/>
</dbReference>
<dbReference type="PANTHER" id="PTHR10920">
    <property type="entry name" value="RIBOSOMAL RNA METHYLTRANSFERASE"/>
    <property type="match status" value="1"/>
</dbReference>
<evidence type="ECO:0000256" key="5">
    <source>
        <dbReference type="ARBA" id="ARBA00022691"/>
    </source>
</evidence>
<dbReference type="Proteomes" id="UP000594260">
    <property type="component" value="Unplaced"/>
</dbReference>
<dbReference type="Pfam" id="PF01728">
    <property type="entry name" value="FtsJ"/>
    <property type="match status" value="1"/>
</dbReference>
<dbReference type="InterPro" id="IPR015507">
    <property type="entry name" value="rRNA-MeTfrase_E"/>
</dbReference>
<evidence type="ECO:0000256" key="6">
    <source>
        <dbReference type="ARBA" id="ARBA00041184"/>
    </source>
</evidence>
<dbReference type="GO" id="GO:0005739">
    <property type="term" value="C:mitochondrion"/>
    <property type="evidence" value="ECO:0007669"/>
    <property type="project" value="TreeGrafter"/>
</dbReference>
<feature type="domain" description="Ribosomal RNA methyltransferase FtsJ" evidence="7">
    <location>
        <begin position="78"/>
        <end position="276"/>
    </location>
</feature>
<dbReference type="InterPro" id="IPR050082">
    <property type="entry name" value="RNA_methyltr_RlmE"/>
</dbReference>
<keyword evidence="4" id="KW-0808">Transferase</keyword>
<dbReference type="EnsemblMetazoa" id="XM_022789921">
    <property type="protein sequence ID" value="XP_022645656"/>
    <property type="gene ID" value="LOC111243802"/>
</dbReference>
<comment type="similarity">
    <text evidence="1">Belongs to the class I-like SAM-binding methyltransferase superfamily. RNA methyltransferase RlmE family.</text>
</comment>
<keyword evidence="2" id="KW-0698">rRNA processing</keyword>
<organism evidence="8 9">
    <name type="scientific">Varroa destructor</name>
    <name type="common">Honeybee mite</name>
    <dbReference type="NCBI Taxonomy" id="109461"/>
    <lineage>
        <taxon>Eukaryota</taxon>
        <taxon>Metazoa</taxon>
        <taxon>Ecdysozoa</taxon>
        <taxon>Arthropoda</taxon>
        <taxon>Chelicerata</taxon>
        <taxon>Arachnida</taxon>
        <taxon>Acari</taxon>
        <taxon>Parasitiformes</taxon>
        <taxon>Mesostigmata</taxon>
        <taxon>Gamasina</taxon>
        <taxon>Dermanyssoidea</taxon>
        <taxon>Varroidae</taxon>
        <taxon>Varroa</taxon>
    </lineage>
</organism>
<reference evidence="8" key="1">
    <citation type="submission" date="2021-01" db="UniProtKB">
        <authorList>
            <consortium name="EnsemblMetazoa"/>
        </authorList>
    </citation>
    <scope>IDENTIFICATION</scope>
</reference>
<keyword evidence="5" id="KW-0949">S-adenosyl-L-methionine</keyword>
<dbReference type="GeneID" id="111243802"/>
<accession>A0A7M7JFK6</accession>
<evidence type="ECO:0000256" key="4">
    <source>
        <dbReference type="ARBA" id="ARBA00022679"/>
    </source>
</evidence>
<dbReference type="RefSeq" id="XP_022645656.1">
    <property type="nucleotide sequence ID" value="XM_022789921.1"/>
</dbReference>
<evidence type="ECO:0000256" key="2">
    <source>
        <dbReference type="ARBA" id="ARBA00022552"/>
    </source>
</evidence>
<dbReference type="OrthoDB" id="20105at2759"/>
<dbReference type="SUPFAM" id="SSF53335">
    <property type="entry name" value="S-adenosyl-L-methionine-dependent methyltransferases"/>
    <property type="match status" value="1"/>
</dbReference>
<dbReference type="PANTHER" id="PTHR10920:SF18">
    <property type="entry name" value="RRNA METHYLTRANSFERASE 2, MITOCHONDRIAL"/>
    <property type="match status" value="1"/>
</dbReference>
<evidence type="ECO:0000256" key="1">
    <source>
        <dbReference type="ARBA" id="ARBA00009258"/>
    </source>
</evidence>
<dbReference type="FunCoup" id="A0A7M7JFK6">
    <property type="interactions" value="1549"/>
</dbReference>
<dbReference type="InParanoid" id="A0A7M7JFK6"/>
<dbReference type="CTD" id="29960"/>
<keyword evidence="3" id="KW-0489">Methyltransferase</keyword>
<dbReference type="GO" id="GO:0008650">
    <property type="term" value="F:rRNA (uridine-2'-O-)-methyltransferase activity"/>
    <property type="evidence" value="ECO:0007669"/>
    <property type="project" value="TreeGrafter"/>
</dbReference>
<dbReference type="InterPro" id="IPR029063">
    <property type="entry name" value="SAM-dependent_MTases_sf"/>
</dbReference>
<dbReference type="OMA" id="HRQTDHL"/>
<keyword evidence="9" id="KW-1185">Reference proteome</keyword>
<evidence type="ECO:0000313" key="8">
    <source>
        <dbReference type="EnsemblMetazoa" id="XP_022645656"/>
    </source>
</evidence>